<name>A0ABP6STK9_9ACTN</name>
<reference evidence="2" key="1">
    <citation type="journal article" date="2019" name="Int. J. Syst. Evol. Microbiol.">
        <title>The Global Catalogue of Microorganisms (GCM) 10K type strain sequencing project: providing services to taxonomists for standard genome sequencing and annotation.</title>
        <authorList>
            <consortium name="The Broad Institute Genomics Platform"/>
            <consortium name="The Broad Institute Genome Sequencing Center for Infectious Disease"/>
            <person name="Wu L."/>
            <person name="Ma J."/>
        </authorList>
    </citation>
    <scope>NUCLEOTIDE SEQUENCE [LARGE SCALE GENOMIC DNA]</scope>
    <source>
        <strain evidence="2">JCM 9458</strain>
    </source>
</reference>
<dbReference type="RefSeq" id="WP_345727209.1">
    <property type="nucleotide sequence ID" value="NZ_BAAAYN010000008.1"/>
</dbReference>
<evidence type="ECO:0000313" key="2">
    <source>
        <dbReference type="Proteomes" id="UP001501676"/>
    </source>
</evidence>
<organism evidence="1 2">
    <name type="scientific">Cryptosporangium minutisporangium</name>
    <dbReference type="NCBI Taxonomy" id="113569"/>
    <lineage>
        <taxon>Bacteria</taxon>
        <taxon>Bacillati</taxon>
        <taxon>Actinomycetota</taxon>
        <taxon>Actinomycetes</taxon>
        <taxon>Cryptosporangiales</taxon>
        <taxon>Cryptosporangiaceae</taxon>
        <taxon>Cryptosporangium</taxon>
    </lineage>
</organism>
<sequence>MDAWFDPLRVGPVTYAGRPFAQTDGTTCGTTAILLARVLADPEYARELTSGGGPEAFGQRLVTEQLRVRHRTNTVWPRALGTTPWGVRRGLAEETGDRYVVRWTIRTGRRARARTVDRVLAAVDAGRPVPLLVGNLYPAHYLLVVAHRDDRVLIYNPAGGRVAGLRVDELRGGRLAGVTAFRCLFAVLLPAG</sequence>
<protein>
    <recommendedName>
        <fullName evidence="3">Peptidase C39-like domain-containing protein</fullName>
    </recommendedName>
</protein>
<gene>
    <name evidence="1" type="ORF">GCM10020369_14510</name>
</gene>
<dbReference type="EMBL" id="BAAAYN010000008">
    <property type="protein sequence ID" value="GAA3384517.1"/>
    <property type="molecule type" value="Genomic_DNA"/>
</dbReference>
<keyword evidence="2" id="KW-1185">Reference proteome</keyword>
<comment type="caution">
    <text evidence="1">The sequence shown here is derived from an EMBL/GenBank/DDBJ whole genome shotgun (WGS) entry which is preliminary data.</text>
</comment>
<accession>A0ABP6STK9</accession>
<evidence type="ECO:0000313" key="1">
    <source>
        <dbReference type="EMBL" id="GAA3384517.1"/>
    </source>
</evidence>
<proteinExistence type="predicted"/>
<dbReference type="Proteomes" id="UP001501676">
    <property type="component" value="Unassembled WGS sequence"/>
</dbReference>
<evidence type="ECO:0008006" key="3">
    <source>
        <dbReference type="Google" id="ProtNLM"/>
    </source>
</evidence>